<feature type="compositionally biased region" description="Basic residues" evidence="3">
    <location>
        <begin position="36"/>
        <end position="51"/>
    </location>
</feature>
<evidence type="ECO:0000313" key="6">
    <source>
        <dbReference type="Proteomes" id="UP001176940"/>
    </source>
</evidence>
<protein>
    <recommendedName>
        <fullName evidence="2">ribonuclease H</fullName>
        <ecNumber evidence="2">3.1.26.4</ecNumber>
    </recommendedName>
</protein>
<dbReference type="Gene3D" id="3.30.70.270">
    <property type="match status" value="1"/>
</dbReference>
<name>A0ABN9KZ79_9NEOB</name>
<gene>
    <name evidence="5" type="ORF">RIMI_LOCUS3146815</name>
</gene>
<comment type="caution">
    <text evidence="5">The sequence shown here is derived from an EMBL/GenBank/DDBJ whole genome shotgun (WGS) entry which is preliminary data.</text>
</comment>
<feature type="compositionally biased region" description="Basic and acidic residues" evidence="3">
    <location>
        <begin position="67"/>
        <end position="77"/>
    </location>
</feature>
<dbReference type="EMBL" id="CAUEEQ010004617">
    <property type="protein sequence ID" value="CAJ0927844.1"/>
    <property type="molecule type" value="Genomic_DNA"/>
</dbReference>
<dbReference type="Proteomes" id="UP001176940">
    <property type="component" value="Unassembled WGS sequence"/>
</dbReference>
<evidence type="ECO:0000313" key="5">
    <source>
        <dbReference type="EMBL" id="CAJ0927844.1"/>
    </source>
</evidence>
<dbReference type="InterPro" id="IPR043128">
    <property type="entry name" value="Rev_trsase/Diguanyl_cyclase"/>
</dbReference>
<dbReference type="InterPro" id="IPR043502">
    <property type="entry name" value="DNA/RNA_pol_sf"/>
</dbReference>
<feature type="region of interest" description="Disordered" evidence="3">
    <location>
        <begin position="218"/>
        <end position="242"/>
    </location>
</feature>
<accession>A0ABN9KZ79</accession>
<proteinExistence type="inferred from homology"/>
<reference evidence="5" key="1">
    <citation type="submission" date="2023-07" db="EMBL/GenBank/DDBJ databases">
        <authorList>
            <person name="Stuckert A."/>
        </authorList>
    </citation>
    <scope>NUCLEOTIDE SEQUENCE</scope>
</reference>
<evidence type="ECO:0000256" key="2">
    <source>
        <dbReference type="ARBA" id="ARBA00012180"/>
    </source>
</evidence>
<dbReference type="EC" id="3.1.26.4" evidence="2"/>
<feature type="region of interest" description="Disordered" evidence="3">
    <location>
        <begin position="1"/>
        <end position="82"/>
    </location>
</feature>
<keyword evidence="6" id="KW-1185">Reference proteome</keyword>
<dbReference type="InterPro" id="IPR000477">
    <property type="entry name" value="RT_dom"/>
</dbReference>
<dbReference type="PROSITE" id="PS50878">
    <property type="entry name" value="RT_POL"/>
    <property type="match status" value="1"/>
</dbReference>
<dbReference type="PANTHER" id="PTHR14164:SF12">
    <property type="entry name" value="PERICENTRIOLAR MATERIAL 1 PROTEIN"/>
    <property type="match status" value="1"/>
</dbReference>
<comment type="similarity">
    <text evidence="1">Belongs to the beta type-B retroviral polymerase family. HERV class-II K(HML-2) pol subfamily.</text>
</comment>
<evidence type="ECO:0000259" key="4">
    <source>
        <dbReference type="PROSITE" id="PS50878"/>
    </source>
</evidence>
<dbReference type="InterPro" id="IPR024138">
    <property type="entry name" value="Pericentriolar_Pcm1"/>
</dbReference>
<sequence>MSTMPDPEDPTTVTKTFKSRKASAQASLASKDKTPKTKSKKRKVFHQKSKGLKNQDLHCVSISSTKKPKESSNKHAQTEGVTEASASCDHIARLRKDNRTAEVSSVYCTLQRQEVTFPCLKRYVIPSYSEVATLISQNECRPHFLIELFHELQLLNTDYLRQKALFALQDIVTRRVTDATDQNHDSTKPIESIGWMASNSELTPSESLATTDDVRNVYKRPNGPTCNEGDQNEGDNLSNLSTSSNFEPFATDDLGNTVIHLDQALARMREYERMKLESENNLAADSCNNLNIAATNLEGLLEGYRCNEIIFRFVALPFGLATAPRAFTKIMAALMAILRVRGLVLFPYLDDILIKAPSFAQAHESLSIVLDTLARFGWLVNRKKSCLIPSQRIIFLGMLFDTRQSRVFLPKDKRSTLCRDIRLLQGPQPPSVRP</sequence>
<dbReference type="PANTHER" id="PTHR14164">
    <property type="entry name" value="PERICENTRIOLAR MATERIAL 1-RELATED"/>
    <property type="match status" value="1"/>
</dbReference>
<dbReference type="Pfam" id="PF15717">
    <property type="entry name" value="PCM1_C"/>
    <property type="match status" value="1"/>
</dbReference>
<dbReference type="InterPro" id="IPR031446">
    <property type="entry name" value="PCM1_C"/>
</dbReference>
<evidence type="ECO:0000256" key="3">
    <source>
        <dbReference type="SAM" id="MobiDB-lite"/>
    </source>
</evidence>
<dbReference type="SUPFAM" id="SSF56672">
    <property type="entry name" value="DNA/RNA polymerases"/>
    <property type="match status" value="1"/>
</dbReference>
<feature type="compositionally biased region" description="Polar residues" evidence="3">
    <location>
        <begin position="11"/>
        <end position="28"/>
    </location>
</feature>
<feature type="compositionally biased region" description="Polar residues" evidence="3">
    <location>
        <begin position="224"/>
        <end position="242"/>
    </location>
</feature>
<feature type="domain" description="Reverse transcriptase" evidence="4">
    <location>
        <begin position="157"/>
        <end position="400"/>
    </location>
</feature>
<evidence type="ECO:0000256" key="1">
    <source>
        <dbReference type="ARBA" id="ARBA00010879"/>
    </source>
</evidence>
<dbReference type="Pfam" id="PF00078">
    <property type="entry name" value="RVT_1"/>
    <property type="match status" value="1"/>
</dbReference>
<organism evidence="5 6">
    <name type="scientific">Ranitomeya imitator</name>
    <name type="common">mimic poison frog</name>
    <dbReference type="NCBI Taxonomy" id="111125"/>
    <lineage>
        <taxon>Eukaryota</taxon>
        <taxon>Metazoa</taxon>
        <taxon>Chordata</taxon>
        <taxon>Craniata</taxon>
        <taxon>Vertebrata</taxon>
        <taxon>Euteleostomi</taxon>
        <taxon>Amphibia</taxon>
        <taxon>Batrachia</taxon>
        <taxon>Anura</taxon>
        <taxon>Neobatrachia</taxon>
        <taxon>Hyloidea</taxon>
        <taxon>Dendrobatidae</taxon>
        <taxon>Dendrobatinae</taxon>
        <taxon>Ranitomeya</taxon>
    </lineage>
</organism>